<dbReference type="CDD" id="cd01392">
    <property type="entry name" value="HTH_LacI"/>
    <property type="match status" value="1"/>
</dbReference>
<dbReference type="GO" id="GO:0003677">
    <property type="term" value="F:DNA binding"/>
    <property type="evidence" value="ECO:0007669"/>
    <property type="project" value="UniProtKB-KW"/>
</dbReference>
<dbReference type="PANTHER" id="PTHR30146">
    <property type="entry name" value="LACI-RELATED TRANSCRIPTIONAL REPRESSOR"/>
    <property type="match status" value="1"/>
</dbReference>
<evidence type="ECO:0000256" key="1">
    <source>
        <dbReference type="ARBA" id="ARBA00023015"/>
    </source>
</evidence>
<accession>A0ABW1RM89</accession>
<dbReference type="InterPro" id="IPR010982">
    <property type="entry name" value="Lambda_DNA-bd_dom_sf"/>
</dbReference>
<dbReference type="Pfam" id="PF00356">
    <property type="entry name" value="LacI"/>
    <property type="match status" value="1"/>
</dbReference>
<dbReference type="SMART" id="SM00354">
    <property type="entry name" value="HTH_LACI"/>
    <property type="match status" value="1"/>
</dbReference>
<dbReference type="PROSITE" id="PS50932">
    <property type="entry name" value="HTH_LACI_2"/>
    <property type="match status" value="1"/>
</dbReference>
<dbReference type="Proteomes" id="UP001596288">
    <property type="component" value="Unassembled WGS sequence"/>
</dbReference>
<dbReference type="InterPro" id="IPR000843">
    <property type="entry name" value="HTH_LacI"/>
</dbReference>
<reference evidence="6" key="1">
    <citation type="journal article" date="2019" name="Int. J. Syst. Evol. Microbiol.">
        <title>The Global Catalogue of Microorganisms (GCM) 10K type strain sequencing project: providing services to taxonomists for standard genome sequencing and annotation.</title>
        <authorList>
            <consortium name="The Broad Institute Genomics Platform"/>
            <consortium name="The Broad Institute Genome Sequencing Center for Infectious Disease"/>
            <person name="Wu L."/>
            <person name="Ma J."/>
        </authorList>
    </citation>
    <scope>NUCLEOTIDE SEQUENCE [LARGE SCALE GENOMIC DNA]</scope>
    <source>
        <strain evidence="6">CCM 8927</strain>
    </source>
</reference>
<keyword evidence="1" id="KW-0805">Transcription regulation</keyword>
<dbReference type="PANTHER" id="PTHR30146:SF150">
    <property type="entry name" value="ARABINOSE METABOLISM TRANSCRIPTIONAL REPRESSOR"/>
    <property type="match status" value="1"/>
</dbReference>
<dbReference type="EMBL" id="JBHSSF010000020">
    <property type="protein sequence ID" value="MFC6176971.1"/>
    <property type="molecule type" value="Genomic_DNA"/>
</dbReference>
<keyword evidence="2 5" id="KW-0238">DNA-binding</keyword>
<proteinExistence type="predicted"/>
<dbReference type="SUPFAM" id="SSF53822">
    <property type="entry name" value="Periplasmic binding protein-like I"/>
    <property type="match status" value="1"/>
</dbReference>
<dbReference type="Pfam" id="PF13377">
    <property type="entry name" value="Peripla_BP_3"/>
    <property type="match status" value="1"/>
</dbReference>
<sequence length="353" mass="38901">MAKITIKEIARLSGTSVSTVSRVLNDSPSVSPIKRAKIKEIIEQTHFQPSMLARGMVSSETKTLAVLVSDINNPYFTDLLSQIGEIAHRSGYTLLLIDTMTAGKRRSENGSQLEIEAFQNVEERKVDGVLILGGEIDKEDIDADYMSALNRLNQKIPVVIVAEKVGGCEATFVERDQQHSVSVITQHLLALGNRKIAFIGGQRGVRVTTSRVKAFKKIMSVYSKVDDKEIILTDFYSQSGYDAVTQLLKEEKDLPDAIVAINDQVACGAIRCLSDNGIKVPEDIVIGSCDEFPGSEFMIPRVTTVNQHNEKLGKIALIHLFERISGKKMEVNDSLNLPELVIRESCGAKINKL</sequence>
<feature type="domain" description="HTH lacI-type" evidence="4">
    <location>
        <begin position="4"/>
        <end position="58"/>
    </location>
</feature>
<evidence type="ECO:0000313" key="6">
    <source>
        <dbReference type="Proteomes" id="UP001596288"/>
    </source>
</evidence>
<keyword evidence="6" id="KW-1185">Reference proteome</keyword>
<name>A0ABW1RM89_9LACO</name>
<dbReference type="Gene3D" id="1.10.260.40">
    <property type="entry name" value="lambda repressor-like DNA-binding domains"/>
    <property type="match status" value="1"/>
</dbReference>
<dbReference type="RefSeq" id="WP_137610626.1">
    <property type="nucleotide sequence ID" value="NZ_BJDF01000003.1"/>
</dbReference>
<evidence type="ECO:0000256" key="3">
    <source>
        <dbReference type="ARBA" id="ARBA00023163"/>
    </source>
</evidence>
<dbReference type="CDD" id="cd06267">
    <property type="entry name" value="PBP1_LacI_sugar_binding-like"/>
    <property type="match status" value="1"/>
</dbReference>
<dbReference type="InterPro" id="IPR028082">
    <property type="entry name" value="Peripla_BP_I"/>
</dbReference>
<evidence type="ECO:0000259" key="4">
    <source>
        <dbReference type="PROSITE" id="PS50932"/>
    </source>
</evidence>
<dbReference type="Gene3D" id="3.40.50.2300">
    <property type="match status" value="2"/>
</dbReference>
<gene>
    <name evidence="5" type="ORF">ACFQAV_08970</name>
</gene>
<comment type="caution">
    <text evidence="5">The sequence shown here is derived from an EMBL/GenBank/DDBJ whole genome shotgun (WGS) entry which is preliminary data.</text>
</comment>
<dbReference type="InterPro" id="IPR046335">
    <property type="entry name" value="LacI/GalR-like_sensor"/>
</dbReference>
<dbReference type="SUPFAM" id="SSF47413">
    <property type="entry name" value="lambda repressor-like DNA-binding domains"/>
    <property type="match status" value="1"/>
</dbReference>
<evidence type="ECO:0000256" key="2">
    <source>
        <dbReference type="ARBA" id="ARBA00023125"/>
    </source>
</evidence>
<organism evidence="5 6">
    <name type="scientific">Companilactobacillus huachuanensis</name>
    <dbReference type="NCBI Taxonomy" id="2559914"/>
    <lineage>
        <taxon>Bacteria</taxon>
        <taxon>Bacillati</taxon>
        <taxon>Bacillota</taxon>
        <taxon>Bacilli</taxon>
        <taxon>Lactobacillales</taxon>
        <taxon>Lactobacillaceae</taxon>
        <taxon>Companilactobacillus</taxon>
    </lineage>
</organism>
<protein>
    <submittedName>
        <fullName evidence="5">LacI family DNA-binding transcriptional regulator</fullName>
    </submittedName>
</protein>
<keyword evidence="3" id="KW-0804">Transcription</keyword>
<evidence type="ECO:0000313" key="5">
    <source>
        <dbReference type="EMBL" id="MFC6176971.1"/>
    </source>
</evidence>